<feature type="region of interest" description="Disordered" evidence="1">
    <location>
        <begin position="787"/>
        <end position="820"/>
    </location>
</feature>
<gene>
    <name evidence="2" type="ORF">C1SCF055_LOCUS3451</name>
</gene>
<protein>
    <submittedName>
        <fullName evidence="2">Uncharacterized protein</fullName>
    </submittedName>
</protein>
<name>A0A9P1BKL3_9DINO</name>
<sequence length="1073" mass="117096">MSDTPPKRTRGKRGGDPFRRSQVNRKAAGLVSHLDYHDPDSFEADRIAQERREERSRSVAKTGAVAKGPVEPRYPPRAVPAASVAGGESRRGVPQRQVTVTQSSVVVPARPIPPPPAPSGAAEGQWQLSWVWVPNSEDPGAASSVDRSAAPTAPPKAPSRRRSRSPLRRKSPKGVPAKPSKAGTSVAEAETPVAKADTRVAEAPKESARKQLPRPRVKPTAETTEATSSRPRSPKVTGAKAVSGTAEEVIEVEEEPARSSSPLPTRKKKARGAAPSSGSRTSVGAGGAERPLIGLDWHRTLSHEKYTDSGVKESFGAPEEGFDFCVVSFSSNVGTQRQTLDGATNLQAQLERNFTQISIVPRKKTSDYARKASITGNWESKAELVRDLGCAIYIDDQEELCQDIRSLQSSRAVGNRVQTVVANSRSPTDSLKPLANLVKDKEVSEFPVPSIVGVFWNVSVYNLVDFQECDAVHWFVLSLIAAHFGREGFVSAVRALRGSLGHFALWLSVVRALRGVFCQRVSMKREQPATPFRVVGPDHSEWTTSSESPDQPMQSASNMPAIRDAVSQDALQSTAATTTMQRGRRTSSSGQAAAGSSTGQDGASLNQFNTQNIQQNTLNHLQHNVHHTQSINHMVDPQQLEQMVNATVQYRVEATVSQMRDQMNAQLARLEIEHQARLSQAEHASRQALQHMQAEGSQQITQIQRERDQAIQQMNRDSQQLQQAQHEKAILAKRAEGEIMSNMQRADETISQLKSDNLRLDSERRSMHDHISLLTQELAALKQQMAERDRASTANSVAGFSHRNPFDTPALRSPDPDQVPLTGQRVFQQEADVMEPSGKQHPGKPKVESRASVPAAPGPIAVPAVADSEEIGCQDACEKGDVANMAATCNQCVGESPPIFCEECMERKYACVCSMLPAEDSGADRVIVASALEREYVTGEKAVVVAQEVQQVQPYQEHLKKANRKARRRQRWNATSAAGQGGPSKVHQAPKKIHGVSIDGMVQDLTNFLEEKASKQPTVNRLQEAEVLGPEWRTTSFQNARLEVAVTSNVMILEMNFQSSGLELFGHSPSLSV</sequence>
<feature type="compositionally biased region" description="Basic and acidic residues" evidence="1">
    <location>
        <begin position="196"/>
        <end position="209"/>
    </location>
</feature>
<reference evidence="3 4" key="2">
    <citation type="submission" date="2024-05" db="EMBL/GenBank/DDBJ databases">
        <authorList>
            <person name="Chen Y."/>
            <person name="Shah S."/>
            <person name="Dougan E. K."/>
            <person name="Thang M."/>
            <person name="Chan C."/>
        </authorList>
    </citation>
    <scope>NUCLEOTIDE SEQUENCE [LARGE SCALE GENOMIC DNA]</scope>
</reference>
<evidence type="ECO:0000313" key="4">
    <source>
        <dbReference type="Proteomes" id="UP001152797"/>
    </source>
</evidence>
<feature type="compositionally biased region" description="Polar residues" evidence="1">
    <location>
        <begin position="542"/>
        <end position="558"/>
    </location>
</feature>
<feature type="non-terminal residue" evidence="2">
    <location>
        <position position="1073"/>
    </location>
</feature>
<dbReference type="AlphaFoldDB" id="A0A9P1BKL3"/>
<feature type="region of interest" description="Disordered" evidence="1">
    <location>
        <begin position="678"/>
        <end position="726"/>
    </location>
</feature>
<organism evidence="2">
    <name type="scientific">Cladocopium goreaui</name>
    <dbReference type="NCBI Taxonomy" id="2562237"/>
    <lineage>
        <taxon>Eukaryota</taxon>
        <taxon>Sar</taxon>
        <taxon>Alveolata</taxon>
        <taxon>Dinophyceae</taxon>
        <taxon>Suessiales</taxon>
        <taxon>Symbiodiniaceae</taxon>
        <taxon>Cladocopium</taxon>
    </lineage>
</organism>
<dbReference type="EMBL" id="CAMXCT010000180">
    <property type="protein sequence ID" value="CAI3975091.1"/>
    <property type="molecule type" value="Genomic_DNA"/>
</dbReference>
<dbReference type="EMBL" id="CAMXCT030000180">
    <property type="protein sequence ID" value="CAL4762403.1"/>
    <property type="molecule type" value="Genomic_DNA"/>
</dbReference>
<dbReference type="EMBL" id="CAMXCT020000180">
    <property type="protein sequence ID" value="CAL1128466.1"/>
    <property type="molecule type" value="Genomic_DNA"/>
</dbReference>
<proteinExistence type="predicted"/>
<feature type="compositionally biased region" description="Basic residues" evidence="1">
    <location>
        <begin position="158"/>
        <end position="172"/>
    </location>
</feature>
<accession>A0A9P1BKL3</accession>
<dbReference type="Proteomes" id="UP001152797">
    <property type="component" value="Unassembled WGS sequence"/>
</dbReference>
<feature type="region of interest" description="Disordered" evidence="1">
    <location>
        <begin position="529"/>
        <end position="605"/>
    </location>
</feature>
<feature type="region of interest" description="Disordered" evidence="1">
    <location>
        <begin position="834"/>
        <end position="854"/>
    </location>
</feature>
<evidence type="ECO:0000313" key="2">
    <source>
        <dbReference type="EMBL" id="CAI3975091.1"/>
    </source>
</evidence>
<evidence type="ECO:0000256" key="1">
    <source>
        <dbReference type="SAM" id="MobiDB-lite"/>
    </source>
</evidence>
<comment type="caution">
    <text evidence="2">The sequence shown here is derived from an EMBL/GenBank/DDBJ whole genome shotgun (WGS) entry which is preliminary data.</text>
</comment>
<feature type="compositionally biased region" description="Low complexity" evidence="1">
    <location>
        <begin position="97"/>
        <end position="109"/>
    </location>
</feature>
<feature type="compositionally biased region" description="Polar residues" evidence="1">
    <location>
        <begin position="710"/>
        <end position="724"/>
    </location>
</feature>
<feature type="region of interest" description="Disordered" evidence="1">
    <location>
        <begin position="1"/>
        <end position="289"/>
    </location>
</feature>
<feature type="compositionally biased region" description="Basic and acidic residues" evidence="1">
    <location>
        <begin position="34"/>
        <end position="57"/>
    </location>
</feature>
<feature type="region of interest" description="Disordered" evidence="1">
    <location>
        <begin position="963"/>
        <end position="989"/>
    </location>
</feature>
<feature type="compositionally biased region" description="Polar residues" evidence="1">
    <location>
        <begin position="687"/>
        <end position="703"/>
    </location>
</feature>
<feature type="compositionally biased region" description="Polar residues" evidence="1">
    <location>
        <begin position="221"/>
        <end position="231"/>
    </location>
</feature>
<evidence type="ECO:0000313" key="3">
    <source>
        <dbReference type="EMBL" id="CAL4762403.1"/>
    </source>
</evidence>
<keyword evidence="4" id="KW-1185">Reference proteome</keyword>
<reference evidence="2" key="1">
    <citation type="submission" date="2022-10" db="EMBL/GenBank/DDBJ databases">
        <authorList>
            <person name="Chen Y."/>
            <person name="Dougan E. K."/>
            <person name="Chan C."/>
            <person name="Rhodes N."/>
            <person name="Thang M."/>
        </authorList>
    </citation>
    <scope>NUCLEOTIDE SEQUENCE</scope>
</reference>
<feature type="compositionally biased region" description="Low complexity" evidence="1">
    <location>
        <begin position="577"/>
        <end position="605"/>
    </location>
</feature>